<keyword evidence="2 5" id="KW-0812">Transmembrane</keyword>
<name>A0A1V9Y8L2_9STRA</name>
<keyword evidence="8" id="KW-1185">Reference proteome</keyword>
<dbReference type="AlphaFoldDB" id="A0A1V9Y8L2"/>
<evidence type="ECO:0000256" key="6">
    <source>
        <dbReference type="SAM" id="SignalP"/>
    </source>
</evidence>
<protein>
    <submittedName>
        <fullName evidence="7">Uncharacterized protein</fullName>
    </submittedName>
</protein>
<evidence type="ECO:0000256" key="3">
    <source>
        <dbReference type="ARBA" id="ARBA00022989"/>
    </source>
</evidence>
<dbReference type="OrthoDB" id="79671at2759"/>
<keyword evidence="4 5" id="KW-0472">Membrane</keyword>
<feature type="chain" id="PRO_5013161936" evidence="6">
    <location>
        <begin position="18"/>
        <end position="219"/>
    </location>
</feature>
<accession>A0A1V9Y8L2</accession>
<comment type="caution">
    <text evidence="7">The sequence shown here is derived from an EMBL/GenBank/DDBJ whole genome shotgun (WGS) entry which is preliminary data.</text>
</comment>
<sequence length="219" mass="23400">MACVYGSFLSLLLGTLGVLLSLVAVAMPAWSTSINTLPKPAFSAGLWGLCFHGSNDTLNNCFGYYHANDYGQQGMNAQGVCDMYKSSSKLHTLAVIEKEDFNAFMDQACGKTGKAALVIASISTMTGAFASFCMLFAISICSKIGVKLVGISQVIYAMGAALSFIVVVLWVYIASGLNHDGISFGASFILENFTMILFAVASGTLFISQRKRSFEELPK</sequence>
<evidence type="ECO:0000313" key="8">
    <source>
        <dbReference type="Proteomes" id="UP000243217"/>
    </source>
</evidence>
<evidence type="ECO:0000256" key="5">
    <source>
        <dbReference type="SAM" id="Phobius"/>
    </source>
</evidence>
<dbReference type="Gene3D" id="1.20.140.150">
    <property type="match status" value="1"/>
</dbReference>
<feature type="transmembrane region" description="Helical" evidence="5">
    <location>
        <begin position="185"/>
        <end position="207"/>
    </location>
</feature>
<evidence type="ECO:0000256" key="2">
    <source>
        <dbReference type="ARBA" id="ARBA00022692"/>
    </source>
</evidence>
<dbReference type="Proteomes" id="UP000243217">
    <property type="component" value="Unassembled WGS sequence"/>
</dbReference>
<dbReference type="PANTHER" id="PTHR10671">
    <property type="entry name" value="EPITHELIAL MEMBRANE PROTEIN-RELATED"/>
    <property type="match status" value="1"/>
</dbReference>
<evidence type="ECO:0000256" key="1">
    <source>
        <dbReference type="ARBA" id="ARBA00004141"/>
    </source>
</evidence>
<dbReference type="GO" id="GO:0005886">
    <property type="term" value="C:plasma membrane"/>
    <property type="evidence" value="ECO:0007669"/>
    <property type="project" value="TreeGrafter"/>
</dbReference>
<dbReference type="InterPro" id="IPR050579">
    <property type="entry name" value="PMP-22/EMP/MP20-like"/>
</dbReference>
<evidence type="ECO:0000256" key="4">
    <source>
        <dbReference type="ARBA" id="ARBA00023136"/>
    </source>
</evidence>
<feature type="transmembrane region" description="Helical" evidence="5">
    <location>
        <begin position="154"/>
        <end position="173"/>
    </location>
</feature>
<dbReference type="EMBL" id="JNBS01004849">
    <property type="protein sequence ID" value="OQR82029.1"/>
    <property type="molecule type" value="Genomic_DNA"/>
</dbReference>
<reference evidence="7 8" key="1">
    <citation type="journal article" date="2014" name="Genome Biol. Evol.">
        <title>The secreted proteins of Achlya hypogyna and Thraustotheca clavata identify the ancestral oomycete secretome and reveal gene acquisitions by horizontal gene transfer.</title>
        <authorList>
            <person name="Misner I."/>
            <person name="Blouin N."/>
            <person name="Leonard G."/>
            <person name="Richards T.A."/>
            <person name="Lane C.E."/>
        </authorList>
    </citation>
    <scope>NUCLEOTIDE SEQUENCE [LARGE SCALE GENOMIC DNA]</scope>
    <source>
        <strain evidence="7 8">ATCC 34112</strain>
    </source>
</reference>
<feature type="transmembrane region" description="Helical" evidence="5">
    <location>
        <begin position="115"/>
        <end position="142"/>
    </location>
</feature>
<feature type="signal peptide" evidence="6">
    <location>
        <begin position="1"/>
        <end position="17"/>
    </location>
</feature>
<dbReference type="PANTHER" id="PTHR10671:SF108">
    <property type="entry name" value="CLAUDIN FAMILY PROTEIN-RELATED"/>
    <property type="match status" value="1"/>
</dbReference>
<gene>
    <name evidence="7" type="ORF">THRCLA_11190</name>
</gene>
<organism evidence="7 8">
    <name type="scientific">Thraustotheca clavata</name>
    <dbReference type="NCBI Taxonomy" id="74557"/>
    <lineage>
        <taxon>Eukaryota</taxon>
        <taxon>Sar</taxon>
        <taxon>Stramenopiles</taxon>
        <taxon>Oomycota</taxon>
        <taxon>Saprolegniomycetes</taxon>
        <taxon>Saprolegniales</taxon>
        <taxon>Achlyaceae</taxon>
        <taxon>Thraustotheca</taxon>
    </lineage>
</organism>
<comment type="subcellular location">
    <subcellularLocation>
        <location evidence="1">Membrane</location>
        <topology evidence="1">Multi-pass membrane protein</topology>
    </subcellularLocation>
</comment>
<evidence type="ECO:0000313" key="7">
    <source>
        <dbReference type="EMBL" id="OQR82029.1"/>
    </source>
</evidence>
<keyword evidence="6" id="KW-0732">Signal</keyword>
<proteinExistence type="predicted"/>
<keyword evidence="3 5" id="KW-1133">Transmembrane helix</keyword>